<reference evidence="2" key="1">
    <citation type="submission" date="2021-06" db="EMBL/GenBank/DDBJ databases">
        <title>Comparative genomics, transcriptomics and evolutionary studies reveal genomic signatures of adaptation to plant cell wall in hemibiotrophic fungi.</title>
        <authorList>
            <consortium name="DOE Joint Genome Institute"/>
            <person name="Baroncelli R."/>
            <person name="Diaz J.F."/>
            <person name="Benocci T."/>
            <person name="Peng M."/>
            <person name="Battaglia E."/>
            <person name="Haridas S."/>
            <person name="Andreopoulos W."/>
            <person name="Labutti K."/>
            <person name="Pangilinan J."/>
            <person name="Floch G.L."/>
            <person name="Makela M.R."/>
            <person name="Henrissat B."/>
            <person name="Grigoriev I.V."/>
            <person name="Crouch J.A."/>
            <person name="De Vries R.P."/>
            <person name="Sukno S.A."/>
            <person name="Thon M.R."/>
        </authorList>
    </citation>
    <scope>NUCLEOTIDE SEQUENCE</scope>
    <source>
        <strain evidence="2">CBS 102054</strain>
    </source>
</reference>
<dbReference type="GeneID" id="85481133"/>
<feature type="domain" description="F-box" evidence="1">
    <location>
        <begin position="5"/>
        <end position="53"/>
    </location>
</feature>
<evidence type="ECO:0000259" key="1">
    <source>
        <dbReference type="PROSITE" id="PS50181"/>
    </source>
</evidence>
<keyword evidence="3" id="KW-1185">Reference proteome</keyword>
<comment type="caution">
    <text evidence="2">The sequence shown here is derived from an EMBL/GenBank/DDBJ whole genome shotgun (WGS) entry which is preliminary data.</text>
</comment>
<dbReference type="EMBL" id="JAHMHQ010000002">
    <property type="protein sequence ID" value="KAK1654129.1"/>
    <property type="molecule type" value="Genomic_DNA"/>
</dbReference>
<dbReference type="AlphaFoldDB" id="A0AAJ0A0E2"/>
<accession>A0AAJ0A0E2</accession>
<sequence>MITSMIRLQYLPTEILSQICLELKKDDTSGVFRLSLTSREFRAITISHIFERLSFTRPRTYSNVTNGTTRDSRIGLLRTMITNSKIASEVKEIEDLLDGKGLLTKEDLDIIIQATKDLGVTTPEALTRLGQQLQPSETVEDIQFGLNHGDHEHLGCFITEIVGFTGGKGKYSSIVGSNDHRL</sequence>
<organism evidence="2 3">
    <name type="scientific">Colletotrichum phormii</name>
    <dbReference type="NCBI Taxonomy" id="359342"/>
    <lineage>
        <taxon>Eukaryota</taxon>
        <taxon>Fungi</taxon>
        <taxon>Dikarya</taxon>
        <taxon>Ascomycota</taxon>
        <taxon>Pezizomycotina</taxon>
        <taxon>Sordariomycetes</taxon>
        <taxon>Hypocreomycetidae</taxon>
        <taxon>Glomerellales</taxon>
        <taxon>Glomerellaceae</taxon>
        <taxon>Colletotrichum</taxon>
        <taxon>Colletotrichum acutatum species complex</taxon>
    </lineage>
</organism>
<dbReference type="RefSeq" id="XP_060450173.1">
    <property type="nucleotide sequence ID" value="XM_060596271.1"/>
</dbReference>
<protein>
    <recommendedName>
        <fullName evidence="1">F-box domain-containing protein</fullName>
    </recommendedName>
</protein>
<name>A0AAJ0A0E2_9PEZI</name>
<gene>
    <name evidence="2" type="ORF">BDP81DRAFT_78483</name>
</gene>
<dbReference type="PROSITE" id="PS50181">
    <property type="entry name" value="FBOX"/>
    <property type="match status" value="1"/>
</dbReference>
<evidence type="ECO:0000313" key="2">
    <source>
        <dbReference type="EMBL" id="KAK1654129.1"/>
    </source>
</evidence>
<dbReference type="Proteomes" id="UP001243989">
    <property type="component" value="Unassembled WGS sequence"/>
</dbReference>
<evidence type="ECO:0000313" key="3">
    <source>
        <dbReference type="Proteomes" id="UP001243989"/>
    </source>
</evidence>
<dbReference type="InterPro" id="IPR001810">
    <property type="entry name" value="F-box_dom"/>
</dbReference>
<proteinExistence type="predicted"/>